<keyword evidence="7" id="KW-1185">Reference proteome</keyword>
<feature type="region of interest" description="Disordered" evidence="4">
    <location>
        <begin position="577"/>
        <end position="604"/>
    </location>
</feature>
<feature type="region of interest" description="Disordered" evidence="4">
    <location>
        <begin position="235"/>
        <end position="362"/>
    </location>
</feature>
<evidence type="ECO:0000256" key="4">
    <source>
        <dbReference type="SAM" id="MobiDB-lite"/>
    </source>
</evidence>
<feature type="compositionally biased region" description="Basic residues" evidence="4">
    <location>
        <begin position="307"/>
        <end position="316"/>
    </location>
</feature>
<dbReference type="Gene3D" id="3.30.40.10">
    <property type="entry name" value="Zinc/RING finger domain, C3HC4 (zinc finger)"/>
    <property type="match status" value="1"/>
</dbReference>
<dbReference type="SMART" id="SM00249">
    <property type="entry name" value="PHD"/>
    <property type="match status" value="1"/>
</dbReference>
<feature type="compositionally biased region" description="Low complexity" evidence="4">
    <location>
        <begin position="241"/>
        <end position="253"/>
    </location>
</feature>
<feature type="region of interest" description="Disordered" evidence="4">
    <location>
        <begin position="429"/>
        <end position="492"/>
    </location>
</feature>
<dbReference type="GeneID" id="25364324"/>
<sequence>MSQFEARSANMKWDWQQFTPSSTPTTTVFDFDINDHSSTHTTNNSSAATPTQTHFHDAFPAYDYAHHKRDSIASTATSIDTNTHGYATYPQIQPQLQHQSQPRQQQQHQVQQQQQHQQLPPQQLLPQQQLQQHQHQPAQPQPYQSFDYASSPVFVQGPGLPQTFQMQTPPPTRGSSIKRRPQRLDSAMLDPSAQRQPELNTATFSFAAPTHSMTSWTHPAGPASAPLSAPAWTANAEDPFSNWSAQSSQASNPSQPPPSSHSHTPSQPSSQSRPTITRSTSSNNVPYATPTAIKKASGPADVDPLHRRSSPVRRHFPNTDDMPPSTAGNPCLAPAFPSTSGPSSPVKGSGLQRSNTVGNFLKPSPTIVSHVPDATASLGRSNSVCNLPRRSSPLKRIARGSLSSIAETSQPQVRTSVVLTIDANGTARTETRVIEESPTRAKEETQSIKDKYPNLWDDSDSDSDSTPANKWPNRHDSLAQPNAGQERSAKMARLDTSSDNLEIAQLPRSNSTASLKTPSKAVYAIAVQLRRHGSAKKQQRPASVQSRRNTLSSLNSSFENLAAMDLNRDEMHMQTDAGSALRQAAAHRVSPPSKQARPAPYQEQPDHAIVQAARAVHQDAVASSAPPSHPLSQPQHIRHPLQLRQPHQVQHAQPPQAPQIIPQPQPLRPQHTHQVQQMNHFPLSNQNHPHAHAKSHSVNFPTATSTAPVFDPRGSFTMGYAPVVFAPAPSQPAFINDMSPMTRCICQIPFDDGRMIQCNLCAMYSHSGCVGLNPSQHAYVCSFCVSATPNQYGHPARSSSMQDFNAWTVPGL</sequence>
<name>A0A074Y817_AURSE</name>
<dbReference type="OMA" id="HARYQSQ"/>
<dbReference type="InParanoid" id="A0A074Y817"/>
<feature type="compositionally biased region" description="Low complexity" evidence="4">
    <location>
        <begin position="260"/>
        <end position="272"/>
    </location>
</feature>
<organism evidence="6 7">
    <name type="scientific">Aureobasidium subglaciale (strain EXF-2481)</name>
    <name type="common">Aureobasidium pullulans var. subglaciale</name>
    <dbReference type="NCBI Taxonomy" id="1043005"/>
    <lineage>
        <taxon>Eukaryota</taxon>
        <taxon>Fungi</taxon>
        <taxon>Dikarya</taxon>
        <taxon>Ascomycota</taxon>
        <taxon>Pezizomycotina</taxon>
        <taxon>Dothideomycetes</taxon>
        <taxon>Dothideomycetidae</taxon>
        <taxon>Dothideales</taxon>
        <taxon>Saccotheciaceae</taxon>
        <taxon>Aureobasidium</taxon>
    </lineage>
</organism>
<dbReference type="RefSeq" id="XP_013342300.1">
    <property type="nucleotide sequence ID" value="XM_013486846.1"/>
</dbReference>
<proteinExistence type="predicted"/>
<dbReference type="InterPro" id="IPR013083">
    <property type="entry name" value="Znf_RING/FYVE/PHD"/>
</dbReference>
<dbReference type="InterPro" id="IPR011011">
    <property type="entry name" value="Znf_FYVE_PHD"/>
</dbReference>
<feature type="region of interest" description="Disordered" evidence="4">
    <location>
        <begin position="94"/>
        <end position="181"/>
    </location>
</feature>
<dbReference type="SUPFAM" id="SSF57903">
    <property type="entry name" value="FYVE/PHD zinc finger"/>
    <property type="match status" value="1"/>
</dbReference>
<dbReference type="OrthoDB" id="436852at2759"/>
<dbReference type="AlphaFoldDB" id="A0A074Y817"/>
<reference evidence="6 7" key="1">
    <citation type="journal article" date="2014" name="BMC Genomics">
        <title>Genome sequencing of four Aureobasidium pullulans varieties: biotechnological potential, stress tolerance, and description of new species.</title>
        <authorList>
            <person name="Gostin Ar C."/>
            <person name="Ohm R.A."/>
            <person name="Kogej T."/>
            <person name="Sonjak S."/>
            <person name="Turk M."/>
            <person name="Zajc J."/>
            <person name="Zalar P."/>
            <person name="Grube M."/>
            <person name="Sun H."/>
            <person name="Han J."/>
            <person name="Sharma A."/>
            <person name="Chiniquy J."/>
            <person name="Ngan C.Y."/>
            <person name="Lipzen A."/>
            <person name="Barry K."/>
            <person name="Grigoriev I.V."/>
            <person name="Gunde-Cimerman N."/>
        </authorList>
    </citation>
    <scope>NUCLEOTIDE SEQUENCE [LARGE SCALE GENOMIC DNA]</scope>
    <source>
        <strain evidence="6 7">EXF-2481</strain>
    </source>
</reference>
<evidence type="ECO:0000256" key="3">
    <source>
        <dbReference type="ARBA" id="ARBA00022833"/>
    </source>
</evidence>
<feature type="region of interest" description="Disordered" evidence="4">
    <location>
        <begin position="531"/>
        <end position="550"/>
    </location>
</feature>
<feature type="region of interest" description="Disordered" evidence="4">
    <location>
        <begin position="644"/>
        <end position="675"/>
    </location>
</feature>
<accession>A0A074Y817</accession>
<feature type="domain" description="Zinc finger PHD-type" evidence="5">
    <location>
        <begin position="743"/>
        <end position="785"/>
    </location>
</feature>
<feature type="compositionally biased region" description="Basic and acidic residues" evidence="4">
    <location>
        <begin position="429"/>
        <end position="452"/>
    </location>
</feature>
<keyword evidence="1" id="KW-0479">Metal-binding</keyword>
<gene>
    <name evidence="6" type="ORF">AUEXF2481DRAFT_30999</name>
</gene>
<dbReference type="STRING" id="1043005.A0A074Y817"/>
<evidence type="ECO:0000256" key="2">
    <source>
        <dbReference type="ARBA" id="ARBA00022771"/>
    </source>
</evidence>
<feature type="compositionally biased region" description="Polar residues" evidence="4">
    <location>
        <begin position="273"/>
        <end position="286"/>
    </location>
</feature>
<evidence type="ECO:0000259" key="5">
    <source>
        <dbReference type="SMART" id="SM00249"/>
    </source>
</evidence>
<keyword evidence="3" id="KW-0862">Zinc</keyword>
<keyword evidence="2" id="KW-0863">Zinc-finger</keyword>
<dbReference type="HOGENOM" id="CLU_347475_0_0_1"/>
<evidence type="ECO:0000313" key="6">
    <source>
        <dbReference type="EMBL" id="KEQ93928.1"/>
    </source>
</evidence>
<evidence type="ECO:0000256" key="1">
    <source>
        <dbReference type="ARBA" id="ARBA00022723"/>
    </source>
</evidence>
<evidence type="ECO:0000313" key="7">
    <source>
        <dbReference type="Proteomes" id="UP000030641"/>
    </source>
</evidence>
<feature type="compositionally biased region" description="Low complexity" evidence="4">
    <location>
        <begin position="644"/>
        <end position="654"/>
    </location>
</feature>
<protein>
    <recommendedName>
        <fullName evidence="5">Zinc finger PHD-type domain-containing protein</fullName>
    </recommendedName>
</protein>
<feature type="compositionally biased region" description="Low complexity" evidence="4">
    <location>
        <begin position="94"/>
        <end position="144"/>
    </location>
</feature>
<dbReference type="Proteomes" id="UP000030641">
    <property type="component" value="Unassembled WGS sequence"/>
</dbReference>
<feature type="compositionally biased region" description="Pro residues" evidence="4">
    <location>
        <begin position="655"/>
        <end position="667"/>
    </location>
</feature>
<dbReference type="InterPro" id="IPR001965">
    <property type="entry name" value="Znf_PHD"/>
</dbReference>
<dbReference type="GO" id="GO:0008270">
    <property type="term" value="F:zinc ion binding"/>
    <property type="evidence" value="ECO:0007669"/>
    <property type="project" value="UniProtKB-KW"/>
</dbReference>
<dbReference type="EMBL" id="KL584764">
    <property type="protein sequence ID" value="KEQ93928.1"/>
    <property type="molecule type" value="Genomic_DNA"/>
</dbReference>